<keyword evidence="1" id="KW-0812">Transmembrane</keyword>
<sequence length="52" mass="5868">MSSFDLNDTFGALLLGTIISSMLYGAMCLQSWRYFQNYSDRRLIKSVVAALV</sequence>
<protein>
    <submittedName>
        <fullName evidence="2">Uncharacterized protein</fullName>
    </submittedName>
</protein>
<feature type="transmembrane region" description="Helical" evidence="1">
    <location>
        <begin position="12"/>
        <end position="35"/>
    </location>
</feature>
<evidence type="ECO:0000313" key="3">
    <source>
        <dbReference type="Proteomes" id="UP000567179"/>
    </source>
</evidence>
<proteinExistence type="predicted"/>
<reference evidence="2 3" key="1">
    <citation type="journal article" date="2020" name="ISME J.">
        <title>Uncovering the hidden diversity of litter-decomposition mechanisms in mushroom-forming fungi.</title>
        <authorList>
            <person name="Floudas D."/>
            <person name="Bentzer J."/>
            <person name="Ahren D."/>
            <person name="Johansson T."/>
            <person name="Persson P."/>
            <person name="Tunlid A."/>
        </authorList>
    </citation>
    <scope>NUCLEOTIDE SEQUENCE [LARGE SCALE GENOMIC DNA]</scope>
    <source>
        <strain evidence="2 3">CBS 101986</strain>
    </source>
</reference>
<dbReference type="OrthoDB" id="2535105at2759"/>
<dbReference type="EMBL" id="JAACJJ010000029">
    <property type="protein sequence ID" value="KAF5319148.1"/>
    <property type="molecule type" value="Genomic_DNA"/>
</dbReference>
<accession>A0A8H5BB13</accession>
<name>A0A8H5BB13_9AGAR</name>
<organism evidence="2 3">
    <name type="scientific">Psilocybe cf. subviscida</name>
    <dbReference type="NCBI Taxonomy" id="2480587"/>
    <lineage>
        <taxon>Eukaryota</taxon>
        <taxon>Fungi</taxon>
        <taxon>Dikarya</taxon>
        <taxon>Basidiomycota</taxon>
        <taxon>Agaricomycotina</taxon>
        <taxon>Agaricomycetes</taxon>
        <taxon>Agaricomycetidae</taxon>
        <taxon>Agaricales</taxon>
        <taxon>Agaricineae</taxon>
        <taxon>Strophariaceae</taxon>
        <taxon>Psilocybe</taxon>
    </lineage>
</organism>
<dbReference type="AlphaFoldDB" id="A0A8H5BB13"/>
<gene>
    <name evidence="2" type="ORF">D9619_008541</name>
</gene>
<evidence type="ECO:0000256" key="1">
    <source>
        <dbReference type="SAM" id="Phobius"/>
    </source>
</evidence>
<comment type="caution">
    <text evidence="2">The sequence shown here is derived from an EMBL/GenBank/DDBJ whole genome shotgun (WGS) entry which is preliminary data.</text>
</comment>
<keyword evidence="3" id="KW-1185">Reference proteome</keyword>
<dbReference type="Proteomes" id="UP000567179">
    <property type="component" value="Unassembled WGS sequence"/>
</dbReference>
<keyword evidence="1" id="KW-0472">Membrane</keyword>
<evidence type="ECO:0000313" key="2">
    <source>
        <dbReference type="EMBL" id="KAF5319148.1"/>
    </source>
</evidence>
<keyword evidence="1" id="KW-1133">Transmembrane helix</keyword>